<evidence type="ECO:0000256" key="10">
    <source>
        <dbReference type="ARBA" id="ARBA00023180"/>
    </source>
</evidence>
<dbReference type="Proteomes" id="UP000044841">
    <property type="component" value="Unassembled WGS sequence"/>
</dbReference>
<dbReference type="InterPro" id="IPR015340">
    <property type="entry name" value="A_amylase_C_dom"/>
</dbReference>
<dbReference type="FunFam" id="3.20.20.80:FF:000120">
    <property type="entry name" value="Alpha-amylase A"/>
    <property type="match status" value="1"/>
</dbReference>
<keyword evidence="7" id="KW-0378">Hydrolase</keyword>
<evidence type="ECO:0000256" key="12">
    <source>
        <dbReference type="ARBA" id="ARBA00023295"/>
    </source>
</evidence>
<evidence type="ECO:0000256" key="5">
    <source>
        <dbReference type="ARBA" id="ARBA00022723"/>
    </source>
</evidence>
<evidence type="ECO:0000256" key="2">
    <source>
        <dbReference type="ARBA" id="ARBA00001913"/>
    </source>
</evidence>
<name>A0A0K6FR70_9AGAM</name>
<protein>
    <recommendedName>
        <fullName evidence="4">alpha-amylase</fullName>
        <ecNumber evidence="4">3.2.1.1</ecNumber>
    </recommendedName>
</protein>
<evidence type="ECO:0000313" key="16">
    <source>
        <dbReference type="EMBL" id="CUA68469.1"/>
    </source>
</evidence>
<evidence type="ECO:0000256" key="14">
    <source>
        <dbReference type="SAM" id="Phobius"/>
    </source>
</evidence>
<dbReference type="SUPFAM" id="SSF51011">
    <property type="entry name" value="Glycosyl hydrolase domain"/>
    <property type="match status" value="1"/>
</dbReference>
<dbReference type="Gene3D" id="2.60.40.1180">
    <property type="entry name" value="Golgi alpha-mannosidase II"/>
    <property type="match status" value="1"/>
</dbReference>
<sequence>MKQRYCGGTWNSIRRNLDYIQQMGFTAIWISPVNKNIEGVTAYGESYHGYWIEDISQLNAHFGTAEDLKALSAELHARGMYLMVDMVVNNVVASGTTEPNLSSFFFKDPSQYHPYCAIDYKNQTSVEQCWMGDTKVALVDVNTEDKLVVEQYEGWVANFIREYGIDGLRIDAAKHIRRDFWAGFCGAAGVFCMGEVFGPDIQLGASYQGPLDSILNFPLYYGLVQAFGNPQANNMTSLISVISESQRTFKDTGLLGNFLENQDVPRWSGQYQDPQSLYNALVFSFMYDGIPVIYYGQEQYFKGKDDPANREPLWPSKYLENNGTRLVACLNQFRNFLVASAVKSIENSTSATADWLHESTQVLSHTEHDVVLARGPVISILTNRGSGKFNASASVLNSGYPSGQPLIDIISCSQYVTGAGGALTVSYEEGSHAVVLIPSVYLINSGVAASDDQYRPVQTFIPLFMMAALLAFGTIIFLFSKLATRLRKSRDLDETRFESLKRHDLESTVGHSSVTCCGTVEDLKKLNLYTPSAIFETEVEEIAKHHSRLISYDAYDIAPARRSSSIFITRFDSVPSPARVLLCPGSPRRASIPVVWNNSRSRWGDETRLGSRHSPHGRPATSPMQRPKEPPAAKTLRRSVTPGF</sequence>
<dbReference type="GO" id="GO:0016052">
    <property type="term" value="P:carbohydrate catabolic process"/>
    <property type="evidence" value="ECO:0007669"/>
    <property type="project" value="InterPro"/>
</dbReference>
<evidence type="ECO:0000313" key="17">
    <source>
        <dbReference type="Proteomes" id="UP000044841"/>
    </source>
</evidence>
<evidence type="ECO:0000256" key="11">
    <source>
        <dbReference type="ARBA" id="ARBA00023277"/>
    </source>
</evidence>
<dbReference type="SMART" id="SM00642">
    <property type="entry name" value="Aamy"/>
    <property type="match status" value="1"/>
</dbReference>
<dbReference type="PANTHER" id="PTHR10357">
    <property type="entry name" value="ALPHA-AMYLASE FAMILY MEMBER"/>
    <property type="match status" value="1"/>
</dbReference>
<dbReference type="InterPro" id="IPR013780">
    <property type="entry name" value="Glyco_hydro_b"/>
</dbReference>
<feature type="domain" description="Glycosyl hydrolase family 13 catalytic" evidence="15">
    <location>
        <begin position="5"/>
        <end position="334"/>
    </location>
</feature>
<keyword evidence="8" id="KW-0106">Calcium</keyword>
<keyword evidence="14" id="KW-0472">Membrane</keyword>
<dbReference type="InterPro" id="IPR006047">
    <property type="entry name" value="GH13_cat_dom"/>
</dbReference>
<evidence type="ECO:0000256" key="3">
    <source>
        <dbReference type="ARBA" id="ARBA00008061"/>
    </source>
</evidence>
<dbReference type="Pfam" id="PF00128">
    <property type="entry name" value="Alpha-amylase"/>
    <property type="match status" value="1"/>
</dbReference>
<dbReference type="InterPro" id="IPR017853">
    <property type="entry name" value="GH"/>
</dbReference>
<dbReference type="CDD" id="cd11319">
    <property type="entry name" value="AmyAc_euk_AmyA"/>
    <property type="match status" value="1"/>
</dbReference>
<keyword evidence="11" id="KW-0119">Carbohydrate metabolism</keyword>
<keyword evidence="14" id="KW-0812">Transmembrane</keyword>
<dbReference type="Gene3D" id="3.20.20.80">
    <property type="entry name" value="Glycosidases"/>
    <property type="match status" value="1"/>
</dbReference>
<reference evidence="16 17" key="1">
    <citation type="submission" date="2015-07" db="EMBL/GenBank/DDBJ databases">
        <authorList>
            <person name="Noorani M."/>
        </authorList>
    </citation>
    <scope>NUCLEOTIDE SEQUENCE [LARGE SCALE GENOMIC DNA]</scope>
    <source>
        <strain evidence="16">BBA 69670</strain>
    </source>
</reference>
<evidence type="ECO:0000256" key="1">
    <source>
        <dbReference type="ARBA" id="ARBA00000548"/>
    </source>
</evidence>
<evidence type="ECO:0000256" key="4">
    <source>
        <dbReference type="ARBA" id="ARBA00012595"/>
    </source>
</evidence>
<comment type="cofactor">
    <cofactor evidence="2">
        <name>Ca(2+)</name>
        <dbReference type="ChEBI" id="CHEBI:29108"/>
    </cofactor>
</comment>
<dbReference type="AlphaFoldDB" id="A0A0K6FR70"/>
<dbReference type="PANTHER" id="PTHR10357:SF215">
    <property type="entry name" value="ALPHA-AMYLASE 1"/>
    <property type="match status" value="1"/>
</dbReference>
<evidence type="ECO:0000256" key="8">
    <source>
        <dbReference type="ARBA" id="ARBA00022837"/>
    </source>
</evidence>
<feature type="region of interest" description="Disordered" evidence="13">
    <location>
        <begin position="603"/>
        <end position="644"/>
    </location>
</feature>
<keyword evidence="5" id="KW-0479">Metal-binding</keyword>
<keyword evidence="10" id="KW-0325">Glycoprotein</keyword>
<dbReference type="EC" id="3.2.1.1" evidence="4"/>
<keyword evidence="12" id="KW-0326">Glycosidase</keyword>
<evidence type="ECO:0000256" key="13">
    <source>
        <dbReference type="SAM" id="MobiDB-lite"/>
    </source>
</evidence>
<proteinExistence type="inferred from homology"/>
<comment type="catalytic activity">
    <reaction evidence="1">
        <text>Endohydrolysis of (1-&gt;4)-alpha-D-glucosidic linkages in polysaccharides containing three or more (1-&gt;4)-alpha-linked D-glucose units.</text>
        <dbReference type="EC" id="3.2.1.1"/>
    </reaction>
</comment>
<keyword evidence="14" id="KW-1133">Transmembrane helix</keyword>
<comment type="similarity">
    <text evidence="3">Belongs to the glycosyl hydrolase 13 family.</text>
</comment>
<keyword evidence="9" id="KW-1015">Disulfide bond</keyword>
<organism evidence="16 17">
    <name type="scientific">Rhizoctonia solani</name>
    <dbReference type="NCBI Taxonomy" id="456999"/>
    <lineage>
        <taxon>Eukaryota</taxon>
        <taxon>Fungi</taxon>
        <taxon>Dikarya</taxon>
        <taxon>Basidiomycota</taxon>
        <taxon>Agaricomycotina</taxon>
        <taxon>Agaricomycetes</taxon>
        <taxon>Cantharellales</taxon>
        <taxon>Ceratobasidiaceae</taxon>
        <taxon>Rhizoctonia</taxon>
    </lineage>
</organism>
<dbReference type="GO" id="GO:0005509">
    <property type="term" value="F:calcium ion binding"/>
    <property type="evidence" value="ECO:0007669"/>
    <property type="project" value="InterPro"/>
</dbReference>
<feature type="transmembrane region" description="Helical" evidence="14">
    <location>
        <begin position="460"/>
        <end position="480"/>
    </location>
</feature>
<evidence type="ECO:0000256" key="7">
    <source>
        <dbReference type="ARBA" id="ARBA00022801"/>
    </source>
</evidence>
<dbReference type="Pfam" id="PF09260">
    <property type="entry name" value="A_amylase_dom_C"/>
    <property type="match status" value="1"/>
</dbReference>
<evidence type="ECO:0000256" key="9">
    <source>
        <dbReference type="ARBA" id="ARBA00023157"/>
    </source>
</evidence>
<evidence type="ECO:0000256" key="6">
    <source>
        <dbReference type="ARBA" id="ARBA00022729"/>
    </source>
</evidence>
<keyword evidence="6" id="KW-0732">Signal</keyword>
<evidence type="ECO:0000259" key="15">
    <source>
        <dbReference type="SMART" id="SM00642"/>
    </source>
</evidence>
<dbReference type="GO" id="GO:0004556">
    <property type="term" value="F:alpha-amylase activity"/>
    <property type="evidence" value="ECO:0007669"/>
    <property type="project" value="UniProtKB-EC"/>
</dbReference>
<gene>
    <name evidence="16" type="primary">amyA</name>
    <name evidence="16" type="ORF">RSOLAG22IIIB_03506</name>
</gene>
<dbReference type="EMBL" id="CYGV01000446">
    <property type="protein sequence ID" value="CUA68469.1"/>
    <property type="molecule type" value="Genomic_DNA"/>
</dbReference>
<keyword evidence="17" id="KW-1185">Reference proteome</keyword>
<accession>A0A0K6FR70</accession>
<dbReference type="SUPFAM" id="SSF51445">
    <property type="entry name" value="(Trans)glycosidases"/>
    <property type="match status" value="1"/>
</dbReference>